<evidence type="ECO:0000256" key="2">
    <source>
        <dbReference type="ARBA" id="ARBA00022448"/>
    </source>
</evidence>
<evidence type="ECO:0000256" key="6">
    <source>
        <dbReference type="ARBA" id="ARBA00022989"/>
    </source>
</evidence>
<name>A0A0L0FN72_9EUKA</name>
<feature type="transmembrane region" description="Helical" evidence="9">
    <location>
        <begin position="557"/>
        <end position="577"/>
    </location>
</feature>
<feature type="transmembrane region" description="Helical" evidence="9">
    <location>
        <begin position="589"/>
        <end position="606"/>
    </location>
</feature>
<dbReference type="EMBL" id="KQ242596">
    <property type="protein sequence ID" value="KNC77941.1"/>
    <property type="molecule type" value="Genomic_DNA"/>
</dbReference>
<evidence type="ECO:0000313" key="13">
    <source>
        <dbReference type="Proteomes" id="UP000054560"/>
    </source>
</evidence>
<evidence type="ECO:0000313" key="12">
    <source>
        <dbReference type="EMBL" id="KNC77941.1"/>
    </source>
</evidence>
<feature type="domain" description="Cytochrome b561" evidence="11">
    <location>
        <begin position="477"/>
        <end position="680"/>
    </location>
</feature>
<dbReference type="RefSeq" id="XP_014151843.1">
    <property type="nucleotide sequence ID" value="XM_014296368.1"/>
</dbReference>
<comment type="subcellular location">
    <subcellularLocation>
        <location evidence="1">Membrane</location>
    </subcellularLocation>
</comment>
<dbReference type="Gene3D" id="2.60.40.1210">
    <property type="entry name" value="Cellobiose dehydrogenase, cytochrome domain"/>
    <property type="match status" value="1"/>
</dbReference>
<feature type="transmembrane region" description="Helical" evidence="9">
    <location>
        <begin position="657"/>
        <end position="680"/>
    </location>
</feature>
<gene>
    <name evidence="12" type="ORF">SARC_09615</name>
</gene>
<sequence length="725" mass="75672">MVGSNAVIGQVSANGLVQEYALTSKSNSGILPTDTNSVTDGVFAPGDDSSALTFTIPVTFGEVGIKAGVENNIIWAYGGAESISYHDARDENTVVLTLSTATDDTAVSNTASSTAESSLSDTLTSTAVPAQTDSPAGTNRIVLDNGGPLFDYTINDTHLTGTATLPQVVGWLAIGFGPGGMVGSTAVVGQAGPAESGSVSRRRQGQTGVEGTSTVSQYNLTTKREAGVVQSDVNGVSDGNFATDADAASTVLSFTIPLQFGTTNLVADTASANNLIWAYGEGDTIAYHDGRGEQAVTLSSAGTEAPSTVNIPTTEEPIADPSAGSAINSSDCTAPSGSVYDSQITMASAGNGLSVTFAWTLDSNAGTLNVQAVSESSVGWLGIGFGETVGEMVPANAVVGQMSDQSVVSYALLAQSQNGVQPTTSNEVVADGSASIASADSSNAGATGTIITFSVPVSFVPGLEDGGETYIIWARGSGDIAQHSPKDQGSYTINLSTCVGQVTSGGFDTALLHSHGIMMALAWMLFVPLAISASALRPAYTQVLGPNKSMWWFHSHRLFNTLAILLATAAFVVAFWLSTEDFVNTHQKLGLAVMIIMWLQPLNAFIRPHIRANGEKRSTLRILWEVLHRALGYGAVSMAIVNVYLGLDEAFADDWLYIAFGVYVGVFVATFLAMYAYYLFFYKGDSKLMNSSIPQDRNTLEHNSVEQSIVEGVSGPKVESMYADM</sequence>
<dbReference type="PANTHER" id="PTHR23130">
    <property type="entry name" value="CYTOCHROME B561 AND DOMON DOMAIN-CONTAINING PROTEIN"/>
    <property type="match status" value="1"/>
</dbReference>
<feature type="compositionally biased region" description="Polar residues" evidence="8">
    <location>
        <begin position="106"/>
        <end position="137"/>
    </location>
</feature>
<keyword evidence="2" id="KW-0813">Transport</keyword>
<dbReference type="OrthoDB" id="48754at2759"/>
<dbReference type="SMART" id="SM00665">
    <property type="entry name" value="B561"/>
    <property type="match status" value="1"/>
</dbReference>
<dbReference type="eggNOG" id="KOG4293">
    <property type="taxonomic scope" value="Eukaryota"/>
</dbReference>
<dbReference type="CDD" id="cd08760">
    <property type="entry name" value="Cyt_b561_FRRS1_like"/>
    <property type="match status" value="1"/>
</dbReference>
<protein>
    <recommendedName>
        <fullName evidence="14">DOMON domain-containing protein</fullName>
    </recommendedName>
</protein>
<dbReference type="Pfam" id="PF03188">
    <property type="entry name" value="Cytochrom_B561"/>
    <property type="match status" value="1"/>
</dbReference>
<dbReference type="PANTHER" id="PTHR23130:SF171">
    <property type="entry name" value="OS01G0895300 PROTEIN"/>
    <property type="match status" value="1"/>
</dbReference>
<dbReference type="AlphaFoldDB" id="A0A0L0FN72"/>
<evidence type="ECO:0008006" key="14">
    <source>
        <dbReference type="Google" id="ProtNLM"/>
    </source>
</evidence>
<evidence type="ECO:0000256" key="3">
    <source>
        <dbReference type="ARBA" id="ARBA00022692"/>
    </source>
</evidence>
<evidence type="ECO:0000256" key="4">
    <source>
        <dbReference type="ARBA" id="ARBA00022729"/>
    </source>
</evidence>
<dbReference type="Gene3D" id="1.20.120.1770">
    <property type="match status" value="1"/>
</dbReference>
<evidence type="ECO:0000256" key="7">
    <source>
        <dbReference type="ARBA" id="ARBA00023136"/>
    </source>
</evidence>
<dbReference type="InterPro" id="IPR005018">
    <property type="entry name" value="DOMON_domain"/>
</dbReference>
<dbReference type="SMART" id="SM00664">
    <property type="entry name" value="DoH"/>
    <property type="match status" value="2"/>
</dbReference>
<keyword evidence="13" id="KW-1185">Reference proteome</keyword>
<feature type="transmembrane region" description="Helical" evidence="9">
    <location>
        <begin position="517"/>
        <end position="536"/>
    </location>
</feature>
<keyword evidence="5" id="KW-0249">Electron transport</keyword>
<keyword evidence="4" id="KW-0732">Signal</keyword>
<keyword evidence="3 9" id="KW-0812">Transmembrane</keyword>
<dbReference type="STRING" id="667725.A0A0L0FN72"/>
<accession>A0A0L0FN72</accession>
<proteinExistence type="predicted"/>
<evidence type="ECO:0000259" key="11">
    <source>
        <dbReference type="PROSITE" id="PS50939"/>
    </source>
</evidence>
<evidence type="ECO:0000256" key="9">
    <source>
        <dbReference type="SAM" id="Phobius"/>
    </source>
</evidence>
<organism evidence="12 13">
    <name type="scientific">Sphaeroforma arctica JP610</name>
    <dbReference type="NCBI Taxonomy" id="667725"/>
    <lineage>
        <taxon>Eukaryota</taxon>
        <taxon>Ichthyosporea</taxon>
        <taxon>Ichthyophonida</taxon>
        <taxon>Sphaeroforma</taxon>
    </lineage>
</organism>
<evidence type="ECO:0000256" key="1">
    <source>
        <dbReference type="ARBA" id="ARBA00004370"/>
    </source>
</evidence>
<dbReference type="GO" id="GO:0016020">
    <property type="term" value="C:membrane"/>
    <property type="evidence" value="ECO:0007669"/>
    <property type="project" value="UniProtKB-SubCell"/>
</dbReference>
<keyword evidence="6 9" id="KW-1133">Transmembrane helix</keyword>
<dbReference type="CDD" id="cd09631">
    <property type="entry name" value="DOMON_DOH"/>
    <property type="match status" value="1"/>
</dbReference>
<dbReference type="InterPro" id="IPR006593">
    <property type="entry name" value="Cyt_b561/ferric_Rdtase_TM"/>
</dbReference>
<feature type="domain" description="DOMON" evidence="10">
    <location>
        <begin position="353"/>
        <end position="476"/>
    </location>
</feature>
<feature type="transmembrane region" description="Helical" evidence="9">
    <location>
        <begin position="626"/>
        <end position="645"/>
    </location>
</feature>
<feature type="region of interest" description="Disordered" evidence="8">
    <location>
        <begin position="191"/>
        <end position="213"/>
    </location>
</feature>
<evidence type="ECO:0000256" key="8">
    <source>
        <dbReference type="SAM" id="MobiDB-lite"/>
    </source>
</evidence>
<dbReference type="PROSITE" id="PS50939">
    <property type="entry name" value="CYTOCHROME_B561"/>
    <property type="match status" value="1"/>
</dbReference>
<dbReference type="GeneID" id="25910119"/>
<evidence type="ECO:0000259" key="10">
    <source>
        <dbReference type="PROSITE" id="PS50836"/>
    </source>
</evidence>
<feature type="region of interest" description="Disordered" evidence="8">
    <location>
        <begin position="106"/>
        <end position="138"/>
    </location>
</feature>
<reference evidence="12 13" key="1">
    <citation type="submission" date="2011-02" db="EMBL/GenBank/DDBJ databases">
        <title>The Genome Sequence of Sphaeroforma arctica JP610.</title>
        <authorList>
            <consortium name="The Broad Institute Genome Sequencing Platform"/>
            <person name="Russ C."/>
            <person name="Cuomo C."/>
            <person name="Young S.K."/>
            <person name="Zeng Q."/>
            <person name="Gargeya S."/>
            <person name="Alvarado L."/>
            <person name="Berlin A."/>
            <person name="Chapman S.B."/>
            <person name="Chen Z."/>
            <person name="Freedman E."/>
            <person name="Gellesch M."/>
            <person name="Goldberg J."/>
            <person name="Griggs A."/>
            <person name="Gujja S."/>
            <person name="Heilman E."/>
            <person name="Heiman D."/>
            <person name="Howarth C."/>
            <person name="Mehta T."/>
            <person name="Neiman D."/>
            <person name="Pearson M."/>
            <person name="Roberts A."/>
            <person name="Saif S."/>
            <person name="Shea T."/>
            <person name="Shenoy N."/>
            <person name="Sisk P."/>
            <person name="Stolte C."/>
            <person name="Sykes S."/>
            <person name="White J."/>
            <person name="Yandava C."/>
            <person name="Burger G."/>
            <person name="Gray M.W."/>
            <person name="Holland P.W.H."/>
            <person name="King N."/>
            <person name="Lang F.B.F."/>
            <person name="Roger A.J."/>
            <person name="Ruiz-Trillo I."/>
            <person name="Haas B."/>
            <person name="Nusbaum C."/>
            <person name="Birren B."/>
        </authorList>
    </citation>
    <scope>NUCLEOTIDE SEQUENCE [LARGE SCALE GENOMIC DNA]</scope>
    <source>
        <strain evidence="12 13">JP610</strain>
    </source>
</reference>
<keyword evidence="7 9" id="KW-0472">Membrane</keyword>
<dbReference type="PROSITE" id="PS50836">
    <property type="entry name" value="DOMON"/>
    <property type="match status" value="1"/>
</dbReference>
<dbReference type="InterPro" id="IPR045266">
    <property type="entry name" value="DOH_DOMON"/>
</dbReference>
<dbReference type="Proteomes" id="UP000054560">
    <property type="component" value="Unassembled WGS sequence"/>
</dbReference>
<evidence type="ECO:0000256" key="5">
    <source>
        <dbReference type="ARBA" id="ARBA00022982"/>
    </source>
</evidence>